<dbReference type="RefSeq" id="WP_128465555.1">
    <property type="nucleotide sequence ID" value="NZ_CP035108.1"/>
</dbReference>
<dbReference type="NCBIfam" id="TIGR02607">
    <property type="entry name" value="antidote_HigA"/>
    <property type="match status" value="1"/>
</dbReference>
<protein>
    <submittedName>
        <fullName evidence="3">Addiction module antidote protein, HigA family</fullName>
    </submittedName>
</protein>
<feature type="domain" description="HTH cro/C1-type" evidence="2">
    <location>
        <begin position="30"/>
        <end position="77"/>
    </location>
</feature>
<evidence type="ECO:0000259" key="2">
    <source>
        <dbReference type="PROSITE" id="PS50943"/>
    </source>
</evidence>
<dbReference type="Proteomes" id="UP000287502">
    <property type="component" value="Chromosome"/>
</dbReference>
<accession>A0A3R5XVP4</accession>
<dbReference type="Pfam" id="PF01381">
    <property type="entry name" value="HTH_3"/>
    <property type="match status" value="1"/>
</dbReference>
<dbReference type="Gene3D" id="1.10.260.40">
    <property type="entry name" value="lambda repressor-like DNA-binding domains"/>
    <property type="match status" value="1"/>
</dbReference>
<dbReference type="InterPro" id="IPR001387">
    <property type="entry name" value="Cro/C1-type_HTH"/>
</dbReference>
<keyword evidence="1" id="KW-0238">DNA-binding</keyword>
<dbReference type="PROSITE" id="PS50943">
    <property type="entry name" value="HTH_CROC1"/>
    <property type="match status" value="1"/>
</dbReference>
<evidence type="ECO:0000313" key="4">
    <source>
        <dbReference type="Proteomes" id="UP000287502"/>
    </source>
</evidence>
<evidence type="ECO:0000256" key="1">
    <source>
        <dbReference type="ARBA" id="ARBA00023125"/>
    </source>
</evidence>
<proteinExistence type="predicted"/>
<dbReference type="SMART" id="SM00530">
    <property type="entry name" value="HTH_XRE"/>
    <property type="match status" value="1"/>
</dbReference>
<organism evidence="3 4">
    <name type="scientific">Geovibrio thiophilus</name>
    <dbReference type="NCBI Taxonomy" id="139438"/>
    <lineage>
        <taxon>Bacteria</taxon>
        <taxon>Pseudomonadati</taxon>
        <taxon>Deferribacterota</taxon>
        <taxon>Deferribacteres</taxon>
        <taxon>Deferribacterales</taxon>
        <taxon>Geovibrionaceae</taxon>
        <taxon>Geovibrio</taxon>
    </lineage>
</organism>
<dbReference type="SUPFAM" id="SSF47413">
    <property type="entry name" value="lambda repressor-like DNA-binding domains"/>
    <property type="match status" value="1"/>
</dbReference>
<dbReference type="InterPro" id="IPR010982">
    <property type="entry name" value="Lambda_DNA-bd_dom_sf"/>
</dbReference>
<name>A0A3R5XVP4_9BACT</name>
<dbReference type="InterPro" id="IPR013430">
    <property type="entry name" value="Toxin_antidote_HigA"/>
</dbReference>
<dbReference type="PANTHER" id="PTHR36924">
    <property type="entry name" value="ANTITOXIN HIGA-1"/>
    <property type="match status" value="1"/>
</dbReference>
<dbReference type="GO" id="GO:0003677">
    <property type="term" value="F:DNA binding"/>
    <property type="evidence" value="ECO:0007669"/>
    <property type="project" value="UniProtKB-KW"/>
</dbReference>
<evidence type="ECO:0000313" key="3">
    <source>
        <dbReference type="EMBL" id="QAR32268.1"/>
    </source>
</evidence>
<dbReference type="CDD" id="cd00093">
    <property type="entry name" value="HTH_XRE"/>
    <property type="match status" value="1"/>
</dbReference>
<dbReference type="KEGG" id="gtl:EP073_02300"/>
<keyword evidence="4" id="KW-1185">Reference proteome</keyword>
<dbReference type="OrthoDB" id="9793869at2"/>
<dbReference type="PANTHER" id="PTHR36924:SF1">
    <property type="entry name" value="ANTITOXIN HIGA-1"/>
    <property type="match status" value="1"/>
</dbReference>
<dbReference type="EMBL" id="CP035108">
    <property type="protein sequence ID" value="QAR32268.1"/>
    <property type="molecule type" value="Genomic_DNA"/>
</dbReference>
<dbReference type="AlphaFoldDB" id="A0A3R5XVP4"/>
<sequence>MAIRRDIYRKTEHQPEHPGEYLSEIIEETHGLTQSSLAVSLGVSFRTINQICNKRRGISPEIALKLSKFFGTTPQSWLNMQQAYDLWKAEQTTDVSHIQTLSA</sequence>
<gene>
    <name evidence="3" type="primary">higA</name>
    <name evidence="3" type="ORF">EP073_02300</name>
</gene>
<reference evidence="3 4" key="1">
    <citation type="submission" date="2019-01" db="EMBL/GenBank/DDBJ databases">
        <title>Geovibrio thiophilus DSM 11263, complete genome.</title>
        <authorList>
            <person name="Spring S."/>
            <person name="Bunk B."/>
            <person name="Sproer C."/>
        </authorList>
    </citation>
    <scope>NUCLEOTIDE SEQUENCE [LARGE SCALE GENOMIC DNA]</scope>
    <source>
        <strain evidence="3 4">DSM 11263</strain>
    </source>
</reference>